<keyword evidence="4" id="KW-1185">Reference proteome</keyword>
<protein>
    <submittedName>
        <fullName evidence="3">Uncharacterized protein</fullName>
    </submittedName>
</protein>
<feature type="compositionally biased region" description="Polar residues" evidence="1">
    <location>
        <begin position="190"/>
        <end position="209"/>
    </location>
</feature>
<dbReference type="KEGG" id="tsph:KIH39_17145"/>
<feature type="compositionally biased region" description="Pro residues" evidence="1">
    <location>
        <begin position="309"/>
        <end position="318"/>
    </location>
</feature>
<name>A0A8E6B2L9_9BACT</name>
<dbReference type="AlphaFoldDB" id="A0A8E6B2L9"/>
<feature type="signal peptide" evidence="2">
    <location>
        <begin position="1"/>
        <end position="23"/>
    </location>
</feature>
<accession>A0A8E6B2L9</accession>
<sequence>MIRVKSWGLGVALGLTGLATGCAHTTQQPSTPPVMTLNKQPATGTVQTAANAPAGGATLQQTGGVSSPAYRNLQVANSSPYTGGAQLQSLPNPNTAVVSSSPVTNPNAYGLNPNQPQQSIAYAPNGAGVPQQSVQQAQYPQQAPIRQTPVTQPPLPGSGNGIAMMPPATPLEPTNVPPTGVPSLPPSPSNRSAVSSTPIMATAGTSGPQLTNSDANLERMRMQAPALPVKPDLPILNGGGSSVPALNPTPAMNVPKLPESGPELKLPSNSSSTLPDLDPAVTQPRTGSAITSTPDVVLVRPVNATAPASPAPTLPSPSTPSGSNATKFSELPPTPLFPVPESLQR</sequence>
<feature type="region of interest" description="Disordered" evidence="1">
    <location>
        <begin position="232"/>
        <end position="345"/>
    </location>
</feature>
<feature type="chain" id="PRO_5034148418" evidence="2">
    <location>
        <begin position="24"/>
        <end position="345"/>
    </location>
</feature>
<feature type="compositionally biased region" description="Polar residues" evidence="1">
    <location>
        <begin position="96"/>
        <end position="120"/>
    </location>
</feature>
<dbReference type="RefSeq" id="WP_213494442.1">
    <property type="nucleotide sequence ID" value="NZ_CP074694.1"/>
</dbReference>
<dbReference type="Proteomes" id="UP000676194">
    <property type="component" value="Chromosome"/>
</dbReference>
<feature type="compositionally biased region" description="Pro residues" evidence="1">
    <location>
        <begin position="167"/>
        <end position="188"/>
    </location>
</feature>
<feature type="compositionally biased region" description="Polar residues" evidence="1">
    <location>
        <begin position="283"/>
        <end position="294"/>
    </location>
</feature>
<reference evidence="3" key="1">
    <citation type="submission" date="2021-05" db="EMBL/GenBank/DDBJ databases">
        <title>Complete genome sequence of the cellulolytic planctomycete Telmatocola sphagniphila SP2T and characterization of the first cellulase from planctomycetes.</title>
        <authorList>
            <person name="Rakitin A.L."/>
            <person name="Beletsky A.V."/>
            <person name="Naumoff D.G."/>
            <person name="Kulichevskaya I.S."/>
            <person name="Mardanov A.V."/>
            <person name="Ravin N.V."/>
            <person name="Dedysh S.N."/>
        </authorList>
    </citation>
    <scope>NUCLEOTIDE SEQUENCE</scope>
    <source>
        <strain evidence="3">SP2T</strain>
    </source>
</reference>
<feature type="compositionally biased region" description="Low complexity" evidence="1">
    <location>
        <begin position="126"/>
        <end position="144"/>
    </location>
</feature>
<evidence type="ECO:0000256" key="1">
    <source>
        <dbReference type="SAM" id="MobiDB-lite"/>
    </source>
</evidence>
<evidence type="ECO:0000313" key="3">
    <source>
        <dbReference type="EMBL" id="QVL30571.1"/>
    </source>
</evidence>
<evidence type="ECO:0000313" key="4">
    <source>
        <dbReference type="Proteomes" id="UP000676194"/>
    </source>
</evidence>
<proteinExistence type="predicted"/>
<dbReference type="EMBL" id="CP074694">
    <property type="protein sequence ID" value="QVL30571.1"/>
    <property type="molecule type" value="Genomic_DNA"/>
</dbReference>
<dbReference type="PROSITE" id="PS51257">
    <property type="entry name" value="PROKAR_LIPOPROTEIN"/>
    <property type="match status" value="1"/>
</dbReference>
<keyword evidence="2" id="KW-0732">Signal</keyword>
<gene>
    <name evidence="3" type="ORF">KIH39_17145</name>
</gene>
<organism evidence="3 4">
    <name type="scientific">Telmatocola sphagniphila</name>
    <dbReference type="NCBI Taxonomy" id="1123043"/>
    <lineage>
        <taxon>Bacteria</taxon>
        <taxon>Pseudomonadati</taxon>
        <taxon>Planctomycetota</taxon>
        <taxon>Planctomycetia</taxon>
        <taxon>Gemmatales</taxon>
        <taxon>Gemmataceae</taxon>
    </lineage>
</organism>
<feature type="region of interest" description="Disordered" evidence="1">
    <location>
        <begin position="96"/>
        <end position="209"/>
    </location>
</feature>
<evidence type="ECO:0000256" key="2">
    <source>
        <dbReference type="SAM" id="SignalP"/>
    </source>
</evidence>